<keyword evidence="5" id="KW-1185">Reference proteome</keyword>
<dbReference type="Pfam" id="PF14346">
    <property type="entry name" value="DUF4398"/>
    <property type="match status" value="1"/>
</dbReference>
<proteinExistence type="predicted"/>
<dbReference type="EMBL" id="PXXU01000088">
    <property type="protein sequence ID" value="PSJ16000.1"/>
    <property type="molecule type" value="Genomic_DNA"/>
</dbReference>
<accession>A0A2P7NRB4</accession>
<keyword evidence="2" id="KW-1133">Transmembrane helix</keyword>
<name>A0A2P7NRB4_9PROT</name>
<dbReference type="InterPro" id="IPR025511">
    <property type="entry name" value="DUF4398"/>
</dbReference>
<protein>
    <recommendedName>
        <fullName evidence="3">DUF4398 domain-containing protein</fullName>
    </recommendedName>
</protein>
<keyword evidence="1" id="KW-0175">Coiled coil</keyword>
<dbReference type="RefSeq" id="WP_106708258.1">
    <property type="nucleotide sequence ID" value="NZ_PXXU01000088.1"/>
</dbReference>
<evidence type="ECO:0000256" key="1">
    <source>
        <dbReference type="SAM" id="Coils"/>
    </source>
</evidence>
<dbReference type="AlphaFoldDB" id="A0A2P7NRB4"/>
<dbReference type="Proteomes" id="UP000241912">
    <property type="component" value="Unassembled WGS sequence"/>
</dbReference>
<keyword evidence="2" id="KW-0472">Membrane</keyword>
<dbReference type="Gene3D" id="1.20.1270.390">
    <property type="match status" value="1"/>
</dbReference>
<keyword evidence="2" id="KW-0812">Transmembrane</keyword>
<evidence type="ECO:0000256" key="2">
    <source>
        <dbReference type="SAM" id="Phobius"/>
    </source>
</evidence>
<feature type="coiled-coil region" evidence="1">
    <location>
        <begin position="57"/>
        <end position="133"/>
    </location>
</feature>
<evidence type="ECO:0000313" key="5">
    <source>
        <dbReference type="Proteomes" id="UP000241912"/>
    </source>
</evidence>
<gene>
    <name evidence="4" type="ORF">C7H79_15970</name>
</gene>
<dbReference type="OrthoDB" id="7067410at2"/>
<reference evidence="4 5" key="1">
    <citation type="submission" date="2018-03" db="EMBL/GenBank/DDBJ databases">
        <title>Draft genome of Nitrosomonas supralitoralis APG5.</title>
        <authorList>
            <person name="Urakawa H."/>
            <person name="Lopez J.V."/>
        </authorList>
    </citation>
    <scope>NUCLEOTIDE SEQUENCE [LARGE SCALE GENOMIC DNA]</scope>
    <source>
        <strain evidence="4 5">APG5</strain>
    </source>
</reference>
<evidence type="ECO:0000313" key="4">
    <source>
        <dbReference type="EMBL" id="PSJ16000.1"/>
    </source>
</evidence>
<feature type="transmembrane region" description="Helical" evidence="2">
    <location>
        <begin position="12"/>
        <end position="29"/>
    </location>
</feature>
<organism evidence="4 5">
    <name type="scientific">Nitrosomonas supralitoralis</name>
    <dbReference type="NCBI Taxonomy" id="2116706"/>
    <lineage>
        <taxon>Bacteria</taxon>
        <taxon>Pseudomonadati</taxon>
        <taxon>Pseudomonadota</taxon>
        <taxon>Betaproteobacteria</taxon>
        <taxon>Nitrosomonadales</taxon>
        <taxon>Nitrosomonadaceae</taxon>
        <taxon>Nitrosomonas</taxon>
    </lineage>
</organism>
<evidence type="ECO:0000259" key="3">
    <source>
        <dbReference type="Pfam" id="PF14346"/>
    </source>
</evidence>
<feature type="domain" description="DUF4398" evidence="3">
    <location>
        <begin position="40"/>
        <end position="114"/>
    </location>
</feature>
<sequence length="135" mass="14651">MIQQSTIWRSDNILLSRASVIAAVFLLIACASPPAPPTLELSAAEMAITNADKAGIADQASAELREARTKLAAARDAVQQEKMILAQQLAEESRADAELAIAKGEALKAKAVNDELQRNINIIEEEMQRTREILQ</sequence>
<comment type="caution">
    <text evidence="4">The sequence shown here is derived from an EMBL/GenBank/DDBJ whole genome shotgun (WGS) entry which is preliminary data.</text>
</comment>